<dbReference type="Proteomes" id="UP000191257">
    <property type="component" value="Chromosome"/>
</dbReference>
<organism evidence="2 3">
    <name type="scientific">Paracoccus yeei</name>
    <dbReference type="NCBI Taxonomy" id="147645"/>
    <lineage>
        <taxon>Bacteria</taxon>
        <taxon>Pseudomonadati</taxon>
        <taxon>Pseudomonadota</taxon>
        <taxon>Alphaproteobacteria</taxon>
        <taxon>Rhodobacterales</taxon>
        <taxon>Paracoccaceae</taxon>
        <taxon>Paracoccus</taxon>
    </lineage>
</organism>
<proteinExistence type="predicted"/>
<name>A0A1V0GRP0_9RHOB</name>
<dbReference type="SUPFAM" id="SSF56601">
    <property type="entry name" value="beta-lactamase/transpeptidase-like"/>
    <property type="match status" value="1"/>
</dbReference>
<protein>
    <submittedName>
        <fullName evidence="2">Serine hydrolase</fullName>
    </submittedName>
</protein>
<dbReference type="InterPro" id="IPR050789">
    <property type="entry name" value="Diverse_Enzym_Activities"/>
</dbReference>
<dbReference type="EMBL" id="CP020442">
    <property type="protein sequence ID" value="ARC36516.1"/>
    <property type="molecule type" value="Genomic_DNA"/>
</dbReference>
<dbReference type="Gene3D" id="3.40.710.10">
    <property type="entry name" value="DD-peptidase/beta-lactamase superfamily"/>
    <property type="match status" value="1"/>
</dbReference>
<dbReference type="Pfam" id="PF00144">
    <property type="entry name" value="Beta-lactamase"/>
    <property type="match status" value="1"/>
</dbReference>
<dbReference type="AlphaFoldDB" id="A0A1V0GRP0"/>
<dbReference type="InterPro" id="IPR012338">
    <property type="entry name" value="Beta-lactam/transpept-like"/>
</dbReference>
<keyword evidence="2" id="KW-0378">Hydrolase</keyword>
<dbReference type="RefSeq" id="WP_080621199.1">
    <property type="nucleotide sequence ID" value="NZ_CAWMZI010000001.1"/>
</dbReference>
<dbReference type="KEGG" id="pye:A6J80_09100"/>
<gene>
    <name evidence="2" type="ORF">A6J80_09100</name>
</gene>
<evidence type="ECO:0000313" key="2">
    <source>
        <dbReference type="EMBL" id="ARC36516.1"/>
    </source>
</evidence>
<dbReference type="STRING" id="147645.A6J80_09100"/>
<evidence type="ECO:0000259" key="1">
    <source>
        <dbReference type="Pfam" id="PF00144"/>
    </source>
</evidence>
<dbReference type="GO" id="GO:0016787">
    <property type="term" value="F:hydrolase activity"/>
    <property type="evidence" value="ECO:0007669"/>
    <property type="project" value="UniProtKB-KW"/>
</dbReference>
<dbReference type="InterPro" id="IPR001466">
    <property type="entry name" value="Beta-lactam-related"/>
</dbReference>
<dbReference type="PANTHER" id="PTHR43283">
    <property type="entry name" value="BETA-LACTAMASE-RELATED"/>
    <property type="match status" value="1"/>
</dbReference>
<feature type="domain" description="Beta-lactamase-related" evidence="1">
    <location>
        <begin position="11"/>
        <end position="362"/>
    </location>
</feature>
<evidence type="ECO:0000313" key="3">
    <source>
        <dbReference type="Proteomes" id="UP000191257"/>
    </source>
</evidence>
<accession>A0A1V0GRP0</accession>
<dbReference type="eggNOG" id="COG1680">
    <property type="taxonomic scope" value="Bacteria"/>
</dbReference>
<keyword evidence="3" id="KW-1185">Reference proteome</keyword>
<dbReference type="PANTHER" id="PTHR43283:SF3">
    <property type="entry name" value="BETA-LACTAMASE FAMILY PROTEIN (AFU_ORTHOLOGUE AFUA_5G07500)"/>
    <property type="match status" value="1"/>
</dbReference>
<sequence>MPIAAITQALDRGIDAALADERIVGCVVLLAQGGRTLYSRAAGMADREAGRAMTPDIWLRYASVTKPFTTMAALRLMAQGRLSPDDPVTRHLPDFRPALPDGSRPTITVAQLMAHMAGLDYGFAQPPGGPYARAGVSDGIGDTGITLAENLRRIASVPLDRAPGEGWRYSVATDVLGAVIESVMDQPLPQAMRALVTEPLALEADFLADPARLAANYADARPRPLRMQGLTRVPIPGSDGLMFSYLPERATDPDAYPSGGGGMSGTARAALALLEALRAGPFLPDDLRRAALQNRIAGPHPMRGPGWGHAWAGAVLADPAAAGLDLAAGSLSWGGIYGHSWMIEPSRDLTLLAMTNTATEGMNGAFAVEMAAALMQ</sequence>
<reference evidence="2" key="1">
    <citation type="submission" date="2017-12" db="EMBL/GenBank/DDBJ databases">
        <title>FDA dAtabase for Regulatory Grade micrObial Sequences (FDA-ARGOS): Supporting development and validation of Infectious Disease Dx tests.</title>
        <authorList>
            <person name="Campos J."/>
            <person name="Goldberg B."/>
            <person name="Tallon L."/>
            <person name="Sadzewicz L."/>
            <person name="Sengamalay N."/>
            <person name="Ott S."/>
            <person name="Godinez A."/>
            <person name="Nagaraj S."/>
            <person name="Vyas G."/>
            <person name="Aluvathingal J."/>
            <person name="Nadendla S."/>
            <person name="Geyer C."/>
            <person name="Nandy P."/>
            <person name="Hobson J."/>
            <person name="Sichtig H."/>
        </authorList>
    </citation>
    <scope>NUCLEOTIDE SEQUENCE</scope>
    <source>
        <strain evidence="2">FDAARGOS_252</strain>
    </source>
</reference>